<dbReference type="PANTHER" id="PTHR46419:SF3">
    <property type="entry name" value="ADP-RIBOSYLATION FACTOR GTPASE-ACTIVATING PROTEIN AGD15-RELATED"/>
    <property type="match status" value="1"/>
</dbReference>
<sequence>MGNKSSNKYWEVEIPPEYGRREIQKFIHAKYQEKKWACRRDCRRWVNLCHMSNEPAQGESKACIPEKMINFSLVKEIRTSHVATRQRGYFQILLSISLKRFIC</sequence>
<proteinExistence type="predicted"/>
<evidence type="ECO:0000313" key="1">
    <source>
        <dbReference type="EMBL" id="KAL3724947.1"/>
    </source>
</evidence>
<dbReference type="Proteomes" id="UP001634007">
    <property type="component" value="Unassembled WGS sequence"/>
</dbReference>
<dbReference type="Gene3D" id="1.10.220.150">
    <property type="entry name" value="Arf GTPase activating protein"/>
    <property type="match status" value="1"/>
</dbReference>
<accession>A0ABD3JCP7</accession>
<dbReference type="InterPro" id="IPR044520">
    <property type="entry name" value="ARF_GAP_AGD5/15"/>
</dbReference>
<protein>
    <submittedName>
        <fullName evidence="1">Uncharacterized protein</fullName>
    </submittedName>
</protein>
<gene>
    <name evidence="1" type="ORF">ACJRO7_030024</name>
</gene>
<dbReference type="PANTHER" id="PTHR46419">
    <property type="entry name" value="ADP-RIBOSYLATION FACTOR GTPASE-ACTIVATING PROTEIN AGD5"/>
    <property type="match status" value="1"/>
</dbReference>
<dbReference type="EMBL" id="JBJKBG010000008">
    <property type="protein sequence ID" value="KAL3724947.1"/>
    <property type="molecule type" value="Genomic_DNA"/>
</dbReference>
<name>A0ABD3JCP7_EUCGL</name>
<keyword evidence="2" id="KW-1185">Reference proteome</keyword>
<organism evidence="1 2">
    <name type="scientific">Eucalyptus globulus</name>
    <name type="common">Tasmanian blue gum</name>
    <dbReference type="NCBI Taxonomy" id="34317"/>
    <lineage>
        <taxon>Eukaryota</taxon>
        <taxon>Viridiplantae</taxon>
        <taxon>Streptophyta</taxon>
        <taxon>Embryophyta</taxon>
        <taxon>Tracheophyta</taxon>
        <taxon>Spermatophyta</taxon>
        <taxon>Magnoliopsida</taxon>
        <taxon>eudicotyledons</taxon>
        <taxon>Gunneridae</taxon>
        <taxon>Pentapetalae</taxon>
        <taxon>rosids</taxon>
        <taxon>malvids</taxon>
        <taxon>Myrtales</taxon>
        <taxon>Myrtaceae</taxon>
        <taxon>Myrtoideae</taxon>
        <taxon>Eucalypteae</taxon>
        <taxon>Eucalyptus</taxon>
    </lineage>
</organism>
<comment type="caution">
    <text evidence="1">The sequence shown here is derived from an EMBL/GenBank/DDBJ whole genome shotgun (WGS) entry which is preliminary data.</text>
</comment>
<reference evidence="1 2" key="1">
    <citation type="submission" date="2024-11" db="EMBL/GenBank/DDBJ databases">
        <title>Chromosome-level genome assembly of Eucalyptus globulus Labill. provides insights into its genome evolution.</title>
        <authorList>
            <person name="Li X."/>
        </authorList>
    </citation>
    <scope>NUCLEOTIDE SEQUENCE [LARGE SCALE GENOMIC DNA]</scope>
    <source>
        <strain evidence="1">CL2024</strain>
        <tissue evidence="1">Fresh tender leaves</tissue>
    </source>
</reference>
<dbReference type="InterPro" id="IPR038508">
    <property type="entry name" value="ArfGAP_dom_sf"/>
</dbReference>
<dbReference type="AlphaFoldDB" id="A0ABD3JCP7"/>
<evidence type="ECO:0000313" key="2">
    <source>
        <dbReference type="Proteomes" id="UP001634007"/>
    </source>
</evidence>